<dbReference type="EMBL" id="CP104694">
    <property type="protein sequence ID" value="UXI67620.1"/>
    <property type="molecule type" value="Genomic_DNA"/>
</dbReference>
<feature type="coiled-coil region" evidence="1">
    <location>
        <begin position="521"/>
        <end position="548"/>
    </location>
</feature>
<dbReference type="SMART" id="SM00267">
    <property type="entry name" value="GGDEF"/>
    <property type="match status" value="1"/>
</dbReference>
<dbReference type="CDD" id="cd01948">
    <property type="entry name" value="EAL"/>
    <property type="match status" value="1"/>
</dbReference>
<feature type="domain" description="EAL" evidence="2">
    <location>
        <begin position="740"/>
        <end position="991"/>
    </location>
</feature>
<dbReference type="PANTHER" id="PTHR33121:SF70">
    <property type="entry name" value="SIGNALING PROTEIN YKOW"/>
    <property type="match status" value="1"/>
</dbReference>
<dbReference type="NCBIfam" id="TIGR00254">
    <property type="entry name" value="GGDEF"/>
    <property type="match status" value="1"/>
</dbReference>
<evidence type="ECO:0000259" key="2">
    <source>
        <dbReference type="PROSITE" id="PS50883"/>
    </source>
</evidence>
<organism evidence="4 5">
    <name type="scientific">Tahibacter amnicola</name>
    <dbReference type="NCBI Taxonomy" id="2976241"/>
    <lineage>
        <taxon>Bacteria</taxon>
        <taxon>Pseudomonadati</taxon>
        <taxon>Pseudomonadota</taxon>
        <taxon>Gammaproteobacteria</taxon>
        <taxon>Lysobacterales</taxon>
        <taxon>Rhodanobacteraceae</taxon>
        <taxon>Tahibacter</taxon>
    </lineage>
</organism>
<reference evidence="4" key="1">
    <citation type="submission" date="2022-09" db="EMBL/GenBank/DDBJ databases">
        <title>Tahibacter sp. nov., isolated from a fresh water.</title>
        <authorList>
            <person name="Baek J.H."/>
            <person name="Lee J.K."/>
            <person name="Kim J.M."/>
            <person name="Jeon C.O."/>
        </authorList>
    </citation>
    <scope>NUCLEOTIDE SEQUENCE</scope>
    <source>
        <strain evidence="4">W38</strain>
    </source>
</reference>
<evidence type="ECO:0000259" key="3">
    <source>
        <dbReference type="PROSITE" id="PS50887"/>
    </source>
</evidence>
<proteinExistence type="predicted"/>
<dbReference type="RefSeq" id="WP_261694590.1">
    <property type="nucleotide sequence ID" value="NZ_CP104694.1"/>
</dbReference>
<dbReference type="InterPro" id="IPR043128">
    <property type="entry name" value="Rev_trsase/Diguanyl_cyclase"/>
</dbReference>
<evidence type="ECO:0000256" key="1">
    <source>
        <dbReference type="SAM" id="Coils"/>
    </source>
</evidence>
<feature type="domain" description="GGDEF" evidence="3">
    <location>
        <begin position="598"/>
        <end position="731"/>
    </location>
</feature>
<keyword evidence="5" id="KW-1185">Reference proteome</keyword>
<dbReference type="Pfam" id="PF13185">
    <property type="entry name" value="GAF_2"/>
    <property type="match status" value="2"/>
</dbReference>
<dbReference type="InterPro" id="IPR001633">
    <property type="entry name" value="EAL_dom"/>
</dbReference>
<dbReference type="SMART" id="SM00065">
    <property type="entry name" value="GAF"/>
    <property type="match status" value="2"/>
</dbReference>
<dbReference type="Gene3D" id="3.20.20.450">
    <property type="entry name" value="EAL domain"/>
    <property type="match status" value="1"/>
</dbReference>
<dbReference type="Gene3D" id="3.30.450.40">
    <property type="match status" value="2"/>
</dbReference>
<dbReference type="PROSITE" id="PS50883">
    <property type="entry name" value="EAL"/>
    <property type="match status" value="1"/>
</dbReference>
<dbReference type="PROSITE" id="PS50887">
    <property type="entry name" value="GGDEF"/>
    <property type="match status" value="1"/>
</dbReference>
<dbReference type="InterPro" id="IPR000160">
    <property type="entry name" value="GGDEF_dom"/>
</dbReference>
<dbReference type="SUPFAM" id="SSF55073">
    <property type="entry name" value="Nucleotide cyclase"/>
    <property type="match status" value="1"/>
</dbReference>
<dbReference type="CDD" id="cd01949">
    <property type="entry name" value="GGDEF"/>
    <property type="match status" value="1"/>
</dbReference>
<dbReference type="Pfam" id="PF00563">
    <property type="entry name" value="EAL"/>
    <property type="match status" value="1"/>
</dbReference>
<dbReference type="Proteomes" id="UP001064632">
    <property type="component" value="Chromosome"/>
</dbReference>
<accession>A0ABY6BCR5</accession>
<dbReference type="InterPro" id="IPR035919">
    <property type="entry name" value="EAL_sf"/>
</dbReference>
<gene>
    <name evidence="4" type="ORF">N4264_23240</name>
</gene>
<dbReference type="SMART" id="SM00052">
    <property type="entry name" value="EAL"/>
    <property type="match status" value="1"/>
</dbReference>
<dbReference type="InterPro" id="IPR003018">
    <property type="entry name" value="GAF"/>
</dbReference>
<evidence type="ECO:0000313" key="4">
    <source>
        <dbReference type="EMBL" id="UXI67620.1"/>
    </source>
</evidence>
<evidence type="ECO:0000313" key="5">
    <source>
        <dbReference type="Proteomes" id="UP001064632"/>
    </source>
</evidence>
<sequence length="991" mass="110175">MTISRSADGKAVVPSGADAVDAAVLRLLKAVGWQDVGQAGVALCTALLGKGQYRLVDSAAAAVLMGHHRSGRDGSSGEPSVLAPPIVLVQADSQVVRLLQPLGTPDSTTGLLDASVPTDSWSNADWQDAWSRCVHLLDAKLVSVWAADSLQRAVERLERAERLQRALFAIADQANADREMPEVMAALHRIVGSLMYAENFFIALYDPQERCIRFPYFVDVADTDLPDPSRSFTMQELYRSMTWHLITGGKALRGTPEALATQVEGAIQSMGPECVDWLGVPLLRGNQVVGGIVVQSYKEAERFSEQDQALLAYVAQHILTALERRRVHEELERRVEERTDALREANRVLQQQVLERQRGERLQAALFRIAELANTTDSLEEFYAAVHRVVGGLLNARNFYIALASDDRSELYFPYSVDEFDHQRKPRKFGRGLTEYVLNHGTALLADRPGIERLRASGDVLSFGAQSVCWLGVPLICEDKPVGVLAVQSYSDEYSYSPRDQELLTFVSYHIANALERKRSAESLKSAYAELEQRVAERTSELAAANRDLREQIAYRESIERQLKHETLHDSLTGLPNRTLFLERLELALERYRRDPQRLFAVLFLDLDRFKVINDSVGHLVGDDLLYEVGGRVARCLDQGDVAARLGGDEFAILLHDATTAEAASEFAARIIDALNAPIRLGPKEVFTSTSIGIALVSPRYAKAEELLRDADVAMYRAKAEGRHRFALFDERLHQEALRLLEIENDLRRAIGRGELEPYFQPIVRLSDRSLVGYEALVRWRHPERGVLLPGEFLGVAEENGSAEQIDWHMFERVCAIAPALTAQGGFISINLTARHFRQSDLDRELLAILDRNGVLPTRIRIEVTERALLENPAQVKQILVGLRRGGISVALDDFGTGYSSLSYLHQYPLQALKIDRSFVAELRPRDDASSSAVVRAIQALAGSLGMQVIAEGIETEAQQEALRALGCEFGQGFLFGRPQPAEYWLGQVTG</sequence>
<dbReference type="SUPFAM" id="SSF141868">
    <property type="entry name" value="EAL domain-like"/>
    <property type="match status" value="1"/>
</dbReference>
<protein>
    <submittedName>
        <fullName evidence="4">EAL domain-containing protein</fullName>
    </submittedName>
</protein>
<name>A0ABY6BCR5_9GAMM</name>
<dbReference type="PANTHER" id="PTHR33121">
    <property type="entry name" value="CYCLIC DI-GMP PHOSPHODIESTERASE PDEF"/>
    <property type="match status" value="1"/>
</dbReference>
<keyword evidence="1" id="KW-0175">Coiled coil</keyword>
<dbReference type="SUPFAM" id="SSF55781">
    <property type="entry name" value="GAF domain-like"/>
    <property type="match status" value="2"/>
</dbReference>
<dbReference type="Pfam" id="PF00990">
    <property type="entry name" value="GGDEF"/>
    <property type="match status" value="1"/>
</dbReference>
<dbReference type="InterPro" id="IPR050706">
    <property type="entry name" value="Cyclic-di-GMP_PDE-like"/>
</dbReference>
<dbReference type="InterPro" id="IPR029016">
    <property type="entry name" value="GAF-like_dom_sf"/>
</dbReference>
<dbReference type="Gene3D" id="3.30.70.270">
    <property type="match status" value="1"/>
</dbReference>
<dbReference type="InterPro" id="IPR029787">
    <property type="entry name" value="Nucleotide_cyclase"/>
</dbReference>